<comment type="caution">
    <text evidence="16">The sequence shown here is derived from an EMBL/GenBank/DDBJ whole genome shotgun (WGS) entry which is preliminary data.</text>
</comment>
<dbReference type="Pfam" id="PF00905">
    <property type="entry name" value="Transpeptidase"/>
    <property type="match status" value="1"/>
</dbReference>
<dbReference type="Pfam" id="PF03717">
    <property type="entry name" value="PBP_dimer"/>
    <property type="match status" value="1"/>
</dbReference>
<evidence type="ECO:0000256" key="3">
    <source>
        <dbReference type="ARBA" id="ARBA00022475"/>
    </source>
</evidence>
<evidence type="ECO:0000256" key="8">
    <source>
        <dbReference type="ARBA" id="ARBA00022960"/>
    </source>
</evidence>
<dbReference type="GO" id="GO:0009252">
    <property type="term" value="P:peptidoglycan biosynthetic process"/>
    <property type="evidence" value="ECO:0007669"/>
    <property type="project" value="UniProtKB-KW"/>
</dbReference>
<feature type="domain" description="Penicillin-binding protein transpeptidase" evidence="14">
    <location>
        <begin position="265"/>
        <end position="602"/>
    </location>
</feature>
<evidence type="ECO:0000256" key="11">
    <source>
        <dbReference type="ARBA" id="ARBA00023136"/>
    </source>
</evidence>
<feature type="domain" description="Penicillin-binding protein dimerisation" evidence="15">
    <location>
        <begin position="64"/>
        <end position="232"/>
    </location>
</feature>
<dbReference type="InterPro" id="IPR012338">
    <property type="entry name" value="Beta-lactam/transpept-like"/>
</dbReference>
<keyword evidence="8" id="KW-0133">Cell shape</keyword>
<dbReference type="GO" id="GO:0071555">
    <property type="term" value="P:cell wall organization"/>
    <property type="evidence" value="ECO:0007669"/>
    <property type="project" value="UniProtKB-KW"/>
</dbReference>
<keyword evidence="12" id="KW-0961">Cell wall biogenesis/degradation</keyword>
<dbReference type="PANTHER" id="PTHR30627">
    <property type="entry name" value="PEPTIDOGLYCAN D,D-TRANSPEPTIDASE"/>
    <property type="match status" value="1"/>
</dbReference>
<dbReference type="Gene3D" id="3.90.1310.10">
    <property type="entry name" value="Penicillin-binding protein 2a (Domain 2)"/>
    <property type="match status" value="1"/>
</dbReference>
<evidence type="ECO:0000256" key="12">
    <source>
        <dbReference type="ARBA" id="ARBA00023316"/>
    </source>
</evidence>
<dbReference type="InterPro" id="IPR005311">
    <property type="entry name" value="PBP_dimer"/>
</dbReference>
<evidence type="ECO:0000256" key="10">
    <source>
        <dbReference type="ARBA" id="ARBA00022989"/>
    </source>
</evidence>
<evidence type="ECO:0000256" key="5">
    <source>
        <dbReference type="ARBA" id="ARBA00022670"/>
    </source>
</evidence>
<dbReference type="InterPro" id="IPR036138">
    <property type="entry name" value="PBP_dimer_sf"/>
</dbReference>
<dbReference type="NCBIfam" id="TIGR03423">
    <property type="entry name" value="pbp2_mrdA"/>
    <property type="match status" value="1"/>
</dbReference>
<dbReference type="AlphaFoldDB" id="A0A0W8FTQ5"/>
<keyword evidence="3" id="KW-1003">Cell membrane</keyword>
<dbReference type="GO" id="GO:0005886">
    <property type="term" value="C:plasma membrane"/>
    <property type="evidence" value="ECO:0007669"/>
    <property type="project" value="UniProtKB-SubCell"/>
</dbReference>
<keyword evidence="9" id="KW-0573">Peptidoglycan synthesis</keyword>
<evidence type="ECO:0000256" key="4">
    <source>
        <dbReference type="ARBA" id="ARBA00022519"/>
    </source>
</evidence>
<keyword evidence="6 13" id="KW-0812">Transmembrane</keyword>
<evidence type="ECO:0000259" key="15">
    <source>
        <dbReference type="Pfam" id="PF03717"/>
    </source>
</evidence>
<dbReference type="GO" id="GO:0071972">
    <property type="term" value="F:peptidoglycan L,D-transpeptidase activity"/>
    <property type="evidence" value="ECO:0007669"/>
    <property type="project" value="TreeGrafter"/>
</dbReference>
<sequence>MKKQPNLLSGQEPSQFKQKFNVVGSVLLIALFLLLVRLGYLQIIKGDEFRQKSENNSVRFRNLKPLRGLIMDRNRVVLVDNKPSFDVIYIPNKNKGNELSIEKLKNLYRNNSLELSYDQSVSKTTKPYLPVKLERNVGMEKIALIETNALDLPGIYIDVSPIRLYLNGEMLAPIIGYTGEISKEDLGKNDGRYTYGDVLGKHGVEKFFDSYIRGRRGAELVEVNVYGKEIKNLGRIDPVSGCNIVLNIDADLQKATGEALSGRSGAAVVLDVRDGSILAMFSAPSFDPNLFNSGISYEQWEKLKNNPLCPLSNKAISGQYPPGSTYKLIVAAAALEEGVINPETKIFCNGSFTLGNRTYRCWKKGGHGSVNLHQAIVESCDVYFYTVGKMLGVDKIAEYAKRFGLGGVAGIDLPNEKSGLVPTKDWKLKRKKSPWLMGETISISIGQGFNLVTPLQLANAFSAFANGGTLWRPRLVKYIETTDGKLYKQFLPEKEGELKLSPKTVEILNSALWGVVNEPGGTGKNAKLSGVDVCGKTGTSQVLGLPENEIARRAKRLAAFQKDHALFACYAPLKNPEIAVAVILEHAGGGGAVAAPVARKILSAYFDGKKKDKKTVNSE</sequence>
<dbReference type="FunFam" id="3.40.710.10:FF:000024">
    <property type="entry name" value="Penicillin-binding protein 2"/>
    <property type="match status" value="1"/>
</dbReference>
<feature type="transmembrane region" description="Helical" evidence="13">
    <location>
        <begin position="20"/>
        <end position="40"/>
    </location>
</feature>
<dbReference type="GO" id="GO:0008658">
    <property type="term" value="F:penicillin binding"/>
    <property type="evidence" value="ECO:0007669"/>
    <property type="project" value="InterPro"/>
</dbReference>
<dbReference type="PANTHER" id="PTHR30627:SF2">
    <property type="entry name" value="PEPTIDOGLYCAN D,D-TRANSPEPTIDASE MRDA"/>
    <property type="match status" value="1"/>
</dbReference>
<keyword evidence="11 13" id="KW-0472">Membrane</keyword>
<accession>A0A0W8FTQ5</accession>
<organism evidence="16">
    <name type="scientific">hydrocarbon metagenome</name>
    <dbReference type="NCBI Taxonomy" id="938273"/>
    <lineage>
        <taxon>unclassified sequences</taxon>
        <taxon>metagenomes</taxon>
        <taxon>ecological metagenomes</taxon>
    </lineage>
</organism>
<name>A0A0W8FTQ5_9ZZZZ</name>
<dbReference type="InterPro" id="IPR017790">
    <property type="entry name" value="Penicillin-binding_protein_2"/>
</dbReference>
<reference evidence="16" key="1">
    <citation type="journal article" date="2015" name="Proc. Natl. Acad. Sci. U.S.A.">
        <title>Networks of energetic and metabolic interactions define dynamics in microbial communities.</title>
        <authorList>
            <person name="Embree M."/>
            <person name="Liu J.K."/>
            <person name="Al-Bassam M.M."/>
            <person name="Zengler K."/>
        </authorList>
    </citation>
    <scope>NUCLEOTIDE SEQUENCE</scope>
</reference>
<dbReference type="SUPFAM" id="SSF56519">
    <property type="entry name" value="Penicillin binding protein dimerisation domain"/>
    <property type="match status" value="1"/>
</dbReference>
<evidence type="ECO:0000256" key="7">
    <source>
        <dbReference type="ARBA" id="ARBA00022801"/>
    </source>
</evidence>
<dbReference type="GO" id="GO:0006508">
    <property type="term" value="P:proteolysis"/>
    <property type="evidence" value="ECO:0007669"/>
    <property type="project" value="UniProtKB-KW"/>
</dbReference>
<keyword evidence="5" id="KW-0645">Protease</keyword>
<evidence type="ECO:0000256" key="9">
    <source>
        <dbReference type="ARBA" id="ARBA00022984"/>
    </source>
</evidence>
<keyword evidence="7" id="KW-0378">Hydrolase</keyword>
<dbReference type="Gene3D" id="3.40.710.10">
    <property type="entry name" value="DD-peptidase/beta-lactamase superfamily"/>
    <property type="match status" value="1"/>
</dbReference>
<evidence type="ECO:0000256" key="13">
    <source>
        <dbReference type="SAM" id="Phobius"/>
    </source>
</evidence>
<dbReference type="EMBL" id="LNQE01000854">
    <property type="protein sequence ID" value="KUG24263.1"/>
    <property type="molecule type" value="Genomic_DNA"/>
</dbReference>
<evidence type="ECO:0000313" key="16">
    <source>
        <dbReference type="EMBL" id="KUG24263.1"/>
    </source>
</evidence>
<dbReference type="SUPFAM" id="SSF56601">
    <property type="entry name" value="beta-lactamase/transpeptidase-like"/>
    <property type="match status" value="1"/>
</dbReference>
<evidence type="ECO:0000256" key="2">
    <source>
        <dbReference type="ARBA" id="ARBA00004236"/>
    </source>
</evidence>
<dbReference type="InterPro" id="IPR001460">
    <property type="entry name" value="PCN-bd_Tpept"/>
</dbReference>
<keyword evidence="4" id="KW-0997">Cell inner membrane</keyword>
<dbReference type="GO" id="GO:0009002">
    <property type="term" value="F:serine-type D-Ala-D-Ala carboxypeptidase activity"/>
    <property type="evidence" value="ECO:0007669"/>
    <property type="project" value="InterPro"/>
</dbReference>
<proteinExistence type="predicted"/>
<dbReference type="GO" id="GO:0008360">
    <property type="term" value="P:regulation of cell shape"/>
    <property type="evidence" value="ECO:0007669"/>
    <property type="project" value="UniProtKB-KW"/>
</dbReference>
<dbReference type="Gene3D" id="3.30.1390.30">
    <property type="entry name" value="Penicillin-binding protein 2a, domain 3"/>
    <property type="match status" value="1"/>
</dbReference>
<keyword evidence="10 13" id="KW-1133">Transmembrane helix</keyword>
<evidence type="ECO:0000259" key="14">
    <source>
        <dbReference type="Pfam" id="PF00905"/>
    </source>
</evidence>
<evidence type="ECO:0000256" key="1">
    <source>
        <dbReference type="ARBA" id="ARBA00004167"/>
    </source>
</evidence>
<evidence type="ECO:0000256" key="6">
    <source>
        <dbReference type="ARBA" id="ARBA00022692"/>
    </source>
</evidence>
<comment type="subcellular location">
    <subcellularLocation>
        <location evidence="2">Cell membrane</location>
    </subcellularLocation>
    <subcellularLocation>
        <location evidence="1">Membrane</location>
        <topology evidence="1">Single-pass membrane protein</topology>
    </subcellularLocation>
</comment>
<dbReference type="InterPro" id="IPR050515">
    <property type="entry name" value="Beta-lactam/transpept"/>
</dbReference>
<protein>
    <submittedName>
        <fullName evidence="16">Penicillin-binding protein 2 (Pbp-2)</fullName>
    </submittedName>
</protein>
<gene>
    <name evidence="16" type="ORF">ASZ90_005926</name>
</gene>